<proteinExistence type="predicted"/>
<dbReference type="AlphaFoldDB" id="C5CYG5"/>
<name>C5CYG5_VARPS</name>
<dbReference type="KEGG" id="vap:Vapar_2296"/>
<sequence length="307" mass="32332">MLGLPDLIAAMARHHTIHSAAIANRVLQTIPRGPVLTPTRGLPARQLTAGEVARANSFQMQAGRSTAQAIELGAMASPPGLVARTGVAAFGATTNLQQGNYGAAAWNAAEIGMNFAGAGVLSKIGKPAALGDSPETALSSLLRSGTVPESLGRTTIAPTAQTAIGVLVTRSANPLSPVREFDAFGNEIIYRSMSRPDFEHLENFGVLRPTKETFISPDFGYSSKYTDNKSVTVRFATEPGTSAALQEIGIAAGPRAAQELGLVERSGDWMQTNTRFKVEKGVMNTGLGQGPGITIFNRGIVDFERVR</sequence>
<dbReference type="STRING" id="543728.Vapar_2296"/>
<dbReference type="HOGENOM" id="CLU_905968_0_0_4"/>
<protein>
    <submittedName>
        <fullName evidence="1">Uncharacterized protein</fullName>
    </submittedName>
</protein>
<organism evidence="1">
    <name type="scientific">Variovorax paradoxus (strain S110)</name>
    <dbReference type="NCBI Taxonomy" id="543728"/>
    <lineage>
        <taxon>Bacteria</taxon>
        <taxon>Pseudomonadati</taxon>
        <taxon>Pseudomonadota</taxon>
        <taxon>Betaproteobacteria</taxon>
        <taxon>Burkholderiales</taxon>
        <taxon>Comamonadaceae</taxon>
        <taxon>Variovorax</taxon>
    </lineage>
</organism>
<dbReference type="EMBL" id="CP001635">
    <property type="protein sequence ID" value="ACS18924.1"/>
    <property type="molecule type" value="Genomic_DNA"/>
</dbReference>
<evidence type="ECO:0000313" key="1">
    <source>
        <dbReference type="EMBL" id="ACS18924.1"/>
    </source>
</evidence>
<accession>C5CYG5</accession>
<gene>
    <name evidence="1" type="ordered locus">Vapar_2296</name>
</gene>
<reference evidence="1" key="1">
    <citation type="submission" date="2009-06" db="EMBL/GenBank/DDBJ databases">
        <title>Complete sequence of chromosome 1 of Variovorax paradoxus S110.</title>
        <authorList>
            <consortium name="US DOE Joint Genome Institute"/>
            <person name="Lucas S."/>
            <person name="Copeland A."/>
            <person name="Lapidus A."/>
            <person name="Glavina del Rio T."/>
            <person name="Tice H."/>
            <person name="Bruce D."/>
            <person name="Goodwin L."/>
            <person name="Pitluck S."/>
            <person name="Chertkov O."/>
            <person name="Brettin T."/>
            <person name="Detter J.C."/>
            <person name="Han C."/>
            <person name="Larimer F."/>
            <person name="Land M."/>
            <person name="Hauser L."/>
            <person name="Kyrpides N."/>
            <person name="Ovchinnikova G."/>
            <person name="Orwin P."/>
            <person name="Leadbetter J.R."/>
            <person name="Spain J.C."/>
            <person name="Han J.I."/>
        </authorList>
    </citation>
    <scope>NUCLEOTIDE SEQUENCE</scope>
    <source>
        <strain evidence="1">S110</strain>
    </source>
</reference>